<keyword evidence="2 6" id="KW-0812">Transmembrane</keyword>
<dbReference type="AlphaFoldDB" id="A0A9P4LPK8"/>
<comment type="similarity">
    <text evidence="5">Belongs to the SAT4 family.</text>
</comment>
<gene>
    <name evidence="8" type="ORF">EK21DRAFT_64306</name>
</gene>
<dbReference type="GO" id="GO:0016020">
    <property type="term" value="C:membrane"/>
    <property type="evidence" value="ECO:0007669"/>
    <property type="project" value="UniProtKB-SubCell"/>
</dbReference>
<evidence type="ECO:0000256" key="3">
    <source>
        <dbReference type="ARBA" id="ARBA00022989"/>
    </source>
</evidence>
<keyword evidence="9" id="KW-1185">Reference proteome</keyword>
<comment type="subcellular location">
    <subcellularLocation>
        <location evidence="1">Membrane</location>
        <topology evidence="1">Multi-pass membrane protein</topology>
    </subcellularLocation>
</comment>
<feature type="transmembrane region" description="Helical" evidence="6">
    <location>
        <begin position="44"/>
        <end position="64"/>
    </location>
</feature>
<reference evidence="8" key="1">
    <citation type="journal article" date="2020" name="Stud. Mycol.">
        <title>101 Dothideomycetes genomes: a test case for predicting lifestyles and emergence of pathogens.</title>
        <authorList>
            <person name="Haridas S."/>
            <person name="Albert R."/>
            <person name="Binder M."/>
            <person name="Bloem J."/>
            <person name="Labutti K."/>
            <person name="Salamov A."/>
            <person name="Andreopoulos B."/>
            <person name="Baker S."/>
            <person name="Barry K."/>
            <person name="Bills G."/>
            <person name="Bluhm B."/>
            <person name="Cannon C."/>
            <person name="Castanera R."/>
            <person name="Culley D."/>
            <person name="Daum C."/>
            <person name="Ezra D."/>
            <person name="Gonzalez J."/>
            <person name="Henrissat B."/>
            <person name="Kuo A."/>
            <person name="Liang C."/>
            <person name="Lipzen A."/>
            <person name="Lutzoni F."/>
            <person name="Magnuson J."/>
            <person name="Mondo S."/>
            <person name="Nolan M."/>
            <person name="Ohm R."/>
            <person name="Pangilinan J."/>
            <person name="Park H.-J."/>
            <person name="Ramirez L."/>
            <person name="Alfaro M."/>
            <person name="Sun H."/>
            <person name="Tritt A."/>
            <person name="Yoshinaga Y."/>
            <person name="Zwiers L.-H."/>
            <person name="Turgeon B."/>
            <person name="Goodwin S."/>
            <person name="Spatafora J."/>
            <person name="Crous P."/>
            <person name="Grigoriev I."/>
        </authorList>
    </citation>
    <scope>NUCLEOTIDE SEQUENCE</scope>
    <source>
        <strain evidence="8">CBS 110217</strain>
    </source>
</reference>
<keyword evidence="3 6" id="KW-1133">Transmembrane helix</keyword>
<keyword evidence="4 6" id="KW-0472">Membrane</keyword>
<proteinExistence type="inferred from homology"/>
<dbReference type="PANTHER" id="PTHR33048">
    <property type="entry name" value="PTH11-LIKE INTEGRAL MEMBRANE PROTEIN (AFU_ORTHOLOGUE AFUA_5G11245)"/>
    <property type="match status" value="1"/>
</dbReference>
<evidence type="ECO:0000313" key="8">
    <source>
        <dbReference type="EMBL" id="KAF2030959.1"/>
    </source>
</evidence>
<name>A0A9P4LPK8_9PLEO</name>
<feature type="transmembrane region" description="Helical" evidence="6">
    <location>
        <begin position="128"/>
        <end position="152"/>
    </location>
</feature>
<dbReference type="EMBL" id="ML978185">
    <property type="protein sequence ID" value="KAF2030959.1"/>
    <property type="molecule type" value="Genomic_DNA"/>
</dbReference>
<comment type="caution">
    <text evidence="8">The sequence shown here is derived from an EMBL/GenBank/DDBJ whole genome shotgun (WGS) entry which is preliminary data.</text>
</comment>
<evidence type="ECO:0000256" key="6">
    <source>
        <dbReference type="SAM" id="Phobius"/>
    </source>
</evidence>
<protein>
    <recommendedName>
        <fullName evidence="7">Rhodopsin domain-containing protein</fullName>
    </recommendedName>
</protein>
<dbReference type="OrthoDB" id="5342292at2759"/>
<dbReference type="PANTHER" id="PTHR33048:SF129">
    <property type="entry name" value="INTEGRAL MEMBRANE PROTEIN-RELATED"/>
    <property type="match status" value="1"/>
</dbReference>
<dbReference type="Proteomes" id="UP000799777">
    <property type="component" value="Unassembled WGS sequence"/>
</dbReference>
<accession>A0A9P4LPK8</accession>
<feature type="domain" description="Rhodopsin" evidence="7">
    <location>
        <begin position="35"/>
        <end position="273"/>
    </location>
</feature>
<feature type="transmembrane region" description="Helical" evidence="6">
    <location>
        <begin position="209"/>
        <end position="228"/>
    </location>
</feature>
<dbReference type="InterPro" id="IPR049326">
    <property type="entry name" value="Rhodopsin_dom_fungi"/>
</dbReference>
<dbReference type="InterPro" id="IPR052337">
    <property type="entry name" value="SAT4-like"/>
</dbReference>
<sequence length="351" mass="39320">MDSIPTLFPAAMATAVVLQSIGLPFIIARAYVVRRVHRLGIEDILSYLAWAASLVLAVLVCINAHQVGRHKSDVSKEQYIEGIKMLDTVYIFYALSAGLAKVLVRTHRTEKIFLQFKWLFTLPMRDTAYYVITGFLAANFLAYSTFILIYIFMCWPRKKIYHPELKGRCLGWKEINIAIGAVNTVSDIEALLVPVWCVWRMHLDRKRKISVIAVFAVGALAVVVGLLGMCRRVRILRTNDYTWHLTGLNIMCVAEIGLVIISACCPALKHALRLRKQGTELNTRRHSGATVEHSPPPSVLDYGAARLDQAHASPPKLSVVSERRLMDTPYDVQTSASPNNLFSDTRAIVSK</sequence>
<evidence type="ECO:0000259" key="7">
    <source>
        <dbReference type="Pfam" id="PF20684"/>
    </source>
</evidence>
<evidence type="ECO:0000256" key="5">
    <source>
        <dbReference type="ARBA" id="ARBA00038359"/>
    </source>
</evidence>
<feature type="transmembrane region" description="Helical" evidence="6">
    <location>
        <begin position="248"/>
        <end position="268"/>
    </location>
</feature>
<evidence type="ECO:0000256" key="2">
    <source>
        <dbReference type="ARBA" id="ARBA00022692"/>
    </source>
</evidence>
<organism evidence="8 9">
    <name type="scientific">Setomelanomma holmii</name>
    <dbReference type="NCBI Taxonomy" id="210430"/>
    <lineage>
        <taxon>Eukaryota</taxon>
        <taxon>Fungi</taxon>
        <taxon>Dikarya</taxon>
        <taxon>Ascomycota</taxon>
        <taxon>Pezizomycotina</taxon>
        <taxon>Dothideomycetes</taxon>
        <taxon>Pleosporomycetidae</taxon>
        <taxon>Pleosporales</taxon>
        <taxon>Pleosporineae</taxon>
        <taxon>Phaeosphaeriaceae</taxon>
        <taxon>Setomelanomma</taxon>
    </lineage>
</organism>
<feature type="transmembrane region" description="Helical" evidence="6">
    <location>
        <begin position="7"/>
        <end position="32"/>
    </location>
</feature>
<dbReference type="Pfam" id="PF20684">
    <property type="entry name" value="Fung_rhodopsin"/>
    <property type="match status" value="1"/>
</dbReference>
<evidence type="ECO:0000256" key="1">
    <source>
        <dbReference type="ARBA" id="ARBA00004141"/>
    </source>
</evidence>
<evidence type="ECO:0000256" key="4">
    <source>
        <dbReference type="ARBA" id="ARBA00023136"/>
    </source>
</evidence>
<evidence type="ECO:0000313" key="9">
    <source>
        <dbReference type="Proteomes" id="UP000799777"/>
    </source>
</evidence>